<evidence type="ECO:0000313" key="10">
    <source>
        <dbReference type="EMBL" id="MDO7855900.1"/>
    </source>
</evidence>
<evidence type="ECO:0000256" key="3">
    <source>
        <dbReference type="ARBA" id="ARBA00022448"/>
    </source>
</evidence>
<keyword evidence="3" id="KW-0813">Transport</keyword>
<reference evidence="10" key="3">
    <citation type="journal article" date="2024" name="Int. J. Antimicrob. Agents">
        <title>Identification of a novel Providencia species showing multi-drug-resistant in three patients with hospital-acquired infection.</title>
        <authorList>
            <person name="Yang W."/>
            <person name="Chen J."/>
            <person name="Yang F."/>
            <person name="Ji P."/>
            <person name="Shen S."/>
            <person name="Yin D."/>
            <person name="Hu F."/>
        </authorList>
    </citation>
    <scope>NUCLEOTIDE SEQUENCE</scope>
    <source>
        <strain evidence="10">CRE-138-0111</strain>
    </source>
</reference>
<name>A0AA42FM55_9GAMM</name>
<evidence type="ECO:0000256" key="5">
    <source>
        <dbReference type="ARBA" id="ARBA00022692"/>
    </source>
</evidence>
<feature type="transmembrane region" description="Helical" evidence="8">
    <location>
        <begin position="255"/>
        <end position="276"/>
    </location>
</feature>
<keyword evidence="5 8" id="KW-0812">Transmembrane</keyword>
<feature type="transmembrane region" description="Helical" evidence="8">
    <location>
        <begin position="196"/>
        <end position="215"/>
    </location>
</feature>
<dbReference type="InterPro" id="IPR038770">
    <property type="entry name" value="Na+/solute_symporter_sf"/>
</dbReference>
<evidence type="ECO:0000256" key="8">
    <source>
        <dbReference type="SAM" id="Phobius"/>
    </source>
</evidence>
<comment type="similarity">
    <text evidence="2">Belongs to the auxin efflux carrier (TC 2.A.69) family.</text>
</comment>
<dbReference type="GO" id="GO:0055085">
    <property type="term" value="P:transmembrane transport"/>
    <property type="evidence" value="ECO:0007669"/>
    <property type="project" value="InterPro"/>
</dbReference>
<feature type="transmembrane region" description="Helical" evidence="8">
    <location>
        <begin position="227"/>
        <end position="249"/>
    </location>
</feature>
<evidence type="ECO:0000256" key="1">
    <source>
        <dbReference type="ARBA" id="ARBA00004651"/>
    </source>
</evidence>
<dbReference type="Proteomes" id="UP001156701">
    <property type="component" value="Unassembled WGS sequence"/>
</dbReference>
<dbReference type="Pfam" id="PF03547">
    <property type="entry name" value="Mem_trans"/>
    <property type="match status" value="1"/>
</dbReference>
<dbReference type="GO" id="GO:0005886">
    <property type="term" value="C:plasma membrane"/>
    <property type="evidence" value="ECO:0007669"/>
    <property type="project" value="UniProtKB-SubCell"/>
</dbReference>
<sequence length="310" mass="34667">MLNDYSNILILFLIVGIGFILGKIKCFNENSNSAMTKLLLNITLPITLILSITTDFSKKEFLTLIPAIILPFSTILLLMLISFIVAIIMKIPRGEHGLFIGLCSMSSTVFFGIPITMAVYGSHQLPYALMTYIAQTIIYWTLGIYLLKNDNNTEKFNVIDTIKNIFTPPLIAFIIGVFLLLTHIKIPSLLTSFFDYLNGMTSPLAMLIIGVIIYLTGLKTLKITIPIIVIIIFRFIVTPLVVLLLGHLLNMPIMMIKVTILVCSLPIPNTTVILANKYKADITLATQALTFSILTYLLYIPVILYFIHTI</sequence>
<dbReference type="AlphaFoldDB" id="A0AA42FM55"/>
<dbReference type="PANTHER" id="PTHR36838">
    <property type="entry name" value="AUXIN EFFLUX CARRIER FAMILY PROTEIN"/>
    <property type="match status" value="1"/>
</dbReference>
<feature type="transmembrane region" description="Helical" evidence="8">
    <location>
        <begin position="98"/>
        <end position="121"/>
    </location>
</feature>
<feature type="transmembrane region" description="Helical" evidence="8">
    <location>
        <begin position="288"/>
        <end position="307"/>
    </location>
</feature>
<keyword evidence="4" id="KW-1003">Cell membrane</keyword>
<dbReference type="Gene3D" id="1.20.1530.20">
    <property type="match status" value="1"/>
</dbReference>
<evidence type="ECO:0000256" key="6">
    <source>
        <dbReference type="ARBA" id="ARBA00022989"/>
    </source>
</evidence>
<dbReference type="EMBL" id="JAUQTG010000002">
    <property type="protein sequence ID" value="MDO7855900.1"/>
    <property type="molecule type" value="Genomic_DNA"/>
</dbReference>
<dbReference type="PANTHER" id="PTHR36838:SF1">
    <property type="entry name" value="SLR1864 PROTEIN"/>
    <property type="match status" value="1"/>
</dbReference>
<comment type="caution">
    <text evidence="9">The sequence shown here is derived from an EMBL/GenBank/DDBJ whole genome shotgun (WGS) entry which is preliminary data.</text>
</comment>
<evidence type="ECO:0000313" key="9">
    <source>
        <dbReference type="EMBL" id="MDG4697027.1"/>
    </source>
</evidence>
<protein>
    <submittedName>
        <fullName evidence="9">AEC family transporter</fullName>
    </submittedName>
</protein>
<dbReference type="RefSeq" id="WP_210814285.1">
    <property type="nucleotide sequence ID" value="NZ_JARRYG010000012.1"/>
</dbReference>
<comment type="subcellular location">
    <subcellularLocation>
        <location evidence="1">Cell membrane</location>
        <topology evidence="1">Multi-pass membrane protein</topology>
    </subcellularLocation>
</comment>
<feature type="transmembrane region" description="Helical" evidence="8">
    <location>
        <begin position="166"/>
        <end position="184"/>
    </location>
</feature>
<reference evidence="9" key="1">
    <citation type="submission" date="2023-03" db="EMBL/GenBank/DDBJ databases">
        <title>a new species belonging to Providencia genus.</title>
        <authorList>
            <person name="Yang W."/>
            <person name="Hu F."/>
            <person name="Shen S."/>
            <person name="Ding L."/>
            <person name="Yin D."/>
        </authorList>
    </citation>
    <scope>NUCLEOTIDE SEQUENCE</scope>
    <source>
        <strain evidence="9">CRE-3FA-0001</strain>
    </source>
</reference>
<keyword evidence="6 8" id="KW-1133">Transmembrane helix</keyword>
<feature type="transmembrane region" description="Helical" evidence="8">
    <location>
        <begin position="34"/>
        <end position="52"/>
    </location>
</feature>
<evidence type="ECO:0000313" key="12">
    <source>
        <dbReference type="Proteomes" id="UP001176478"/>
    </source>
</evidence>
<keyword evidence="7 8" id="KW-0472">Membrane</keyword>
<proteinExistence type="inferred from homology"/>
<reference evidence="10" key="2">
    <citation type="submission" date="2023-07" db="EMBL/GenBank/DDBJ databases">
        <authorList>
            <person name="Yang W."/>
            <person name="Chen J."/>
            <person name="Ji P."/>
            <person name="Hu F."/>
        </authorList>
    </citation>
    <scope>NUCLEOTIDE SEQUENCE</scope>
    <source>
        <strain evidence="10">CRE-138-0111</strain>
    </source>
</reference>
<dbReference type="EMBL" id="JARRYG010000012">
    <property type="protein sequence ID" value="MDG4697027.1"/>
    <property type="molecule type" value="Genomic_DNA"/>
</dbReference>
<gene>
    <name evidence="9" type="ORF">P7V44_12365</name>
    <name evidence="10" type="ORF">Q5E86_05855</name>
</gene>
<evidence type="ECO:0000313" key="11">
    <source>
        <dbReference type="Proteomes" id="UP001156701"/>
    </source>
</evidence>
<feature type="transmembrane region" description="Helical" evidence="8">
    <location>
        <begin position="127"/>
        <end position="146"/>
    </location>
</feature>
<evidence type="ECO:0000256" key="4">
    <source>
        <dbReference type="ARBA" id="ARBA00022475"/>
    </source>
</evidence>
<feature type="transmembrane region" description="Helical" evidence="8">
    <location>
        <begin position="64"/>
        <end position="86"/>
    </location>
</feature>
<feature type="transmembrane region" description="Helical" evidence="8">
    <location>
        <begin position="6"/>
        <end position="22"/>
    </location>
</feature>
<dbReference type="Proteomes" id="UP001176478">
    <property type="component" value="Unassembled WGS sequence"/>
</dbReference>
<accession>A0AA42FM55</accession>
<organism evidence="9 11">
    <name type="scientific">Providencia huashanensis</name>
    <dbReference type="NCBI Taxonomy" id="3037798"/>
    <lineage>
        <taxon>Bacteria</taxon>
        <taxon>Pseudomonadati</taxon>
        <taxon>Pseudomonadota</taxon>
        <taxon>Gammaproteobacteria</taxon>
        <taxon>Enterobacterales</taxon>
        <taxon>Morganellaceae</taxon>
        <taxon>Providencia</taxon>
    </lineage>
</organism>
<keyword evidence="12" id="KW-1185">Reference proteome</keyword>
<evidence type="ECO:0000256" key="7">
    <source>
        <dbReference type="ARBA" id="ARBA00023136"/>
    </source>
</evidence>
<dbReference type="InterPro" id="IPR004776">
    <property type="entry name" value="Mem_transp_PIN-like"/>
</dbReference>
<evidence type="ECO:0000256" key="2">
    <source>
        <dbReference type="ARBA" id="ARBA00010145"/>
    </source>
</evidence>